<feature type="transmembrane region" description="Helical" evidence="9">
    <location>
        <begin position="21"/>
        <end position="44"/>
    </location>
</feature>
<dbReference type="GO" id="GO:0030425">
    <property type="term" value="C:dendrite"/>
    <property type="evidence" value="ECO:0007669"/>
    <property type="project" value="TreeGrafter"/>
</dbReference>
<evidence type="ECO:0000256" key="9">
    <source>
        <dbReference type="SAM" id="Phobius"/>
    </source>
</evidence>
<reference evidence="10" key="2">
    <citation type="submission" date="2025-09" db="UniProtKB">
        <authorList>
            <consortium name="Ensembl"/>
        </authorList>
    </citation>
    <scope>IDENTIFICATION</scope>
</reference>
<dbReference type="GO" id="GO:0031122">
    <property type="term" value="P:cytoplasmic microtubule organization"/>
    <property type="evidence" value="ECO:0007669"/>
    <property type="project" value="TreeGrafter"/>
</dbReference>
<keyword evidence="5" id="KW-0507">mRNA processing</keyword>
<keyword evidence="4" id="KW-0963">Cytoplasm</keyword>
<evidence type="ECO:0000256" key="4">
    <source>
        <dbReference type="ARBA" id="ARBA00022490"/>
    </source>
</evidence>
<dbReference type="GO" id="GO:0006397">
    <property type="term" value="P:mRNA processing"/>
    <property type="evidence" value="ECO:0007669"/>
    <property type="project" value="UniProtKB-KW"/>
</dbReference>
<dbReference type="Proteomes" id="UP000694426">
    <property type="component" value="Unplaced"/>
</dbReference>
<keyword evidence="9" id="KW-0472">Membrane</keyword>
<dbReference type="GO" id="GO:0005737">
    <property type="term" value="C:cytoplasm"/>
    <property type="evidence" value="ECO:0007669"/>
    <property type="project" value="UniProtKB-SubCell"/>
</dbReference>
<dbReference type="GO" id="GO:0030165">
    <property type="term" value="F:PDZ domain binding"/>
    <property type="evidence" value="ECO:0007669"/>
    <property type="project" value="TreeGrafter"/>
</dbReference>
<keyword evidence="7" id="KW-0508">mRNA splicing</keyword>
<dbReference type="InterPro" id="IPR019367">
    <property type="entry name" value="PDZ-binding_CRIPT"/>
</dbReference>
<evidence type="ECO:0000313" key="10">
    <source>
        <dbReference type="Ensembl" id="ENSABRP00000001894.1"/>
    </source>
</evidence>
<evidence type="ECO:0000313" key="11">
    <source>
        <dbReference type="Proteomes" id="UP000694426"/>
    </source>
</evidence>
<dbReference type="Pfam" id="PF10235">
    <property type="entry name" value="Cript"/>
    <property type="match status" value="1"/>
</dbReference>
<accession>A0A8B9BBV6</accession>
<name>A0A8B9BBV6_9AVES</name>
<evidence type="ECO:0000256" key="7">
    <source>
        <dbReference type="ARBA" id="ARBA00023187"/>
    </source>
</evidence>
<evidence type="ECO:0000256" key="6">
    <source>
        <dbReference type="ARBA" id="ARBA00022728"/>
    </source>
</evidence>
<dbReference type="GO" id="GO:0008380">
    <property type="term" value="P:RNA splicing"/>
    <property type="evidence" value="ECO:0007669"/>
    <property type="project" value="UniProtKB-KW"/>
</dbReference>
<reference evidence="10" key="1">
    <citation type="submission" date="2025-08" db="UniProtKB">
        <authorList>
            <consortium name="Ensembl"/>
        </authorList>
    </citation>
    <scope>IDENTIFICATION</scope>
</reference>
<sequence>MQEISLNGERESFSLEFVYPIINYLCMFLFLIIFFAGVSVRVLWLRLFRMRQRKYLYFNVHKVFFLFARFDPYGKNKFAICRICKSSVHQPGSHYCQGCAYKKELAFLGCLWMHKLQWRLDPLVPDYQSVIPALDKDRAALLHTFLTSILDHGTFSQQNKGHILAFPSNISRKQKVLPDHPLMNH</sequence>
<evidence type="ECO:0000256" key="3">
    <source>
        <dbReference type="ARBA" id="ARBA00018615"/>
    </source>
</evidence>
<dbReference type="GO" id="GO:0008017">
    <property type="term" value="F:microtubule binding"/>
    <property type="evidence" value="ECO:0007669"/>
    <property type="project" value="TreeGrafter"/>
</dbReference>
<dbReference type="GO" id="GO:0005681">
    <property type="term" value="C:spliceosomal complex"/>
    <property type="evidence" value="ECO:0007669"/>
    <property type="project" value="UniProtKB-KW"/>
</dbReference>
<evidence type="ECO:0000256" key="8">
    <source>
        <dbReference type="ARBA" id="ARBA00032518"/>
    </source>
</evidence>
<evidence type="ECO:0000256" key="1">
    <source>
        <dbReference type="ARBA" id="ARBA00004496"/>
    </source>
</evidence>
<comment type="subcellular location">
    <subcellularLocation>
        <location evidence="1">Cytoplasm</location>
    </subcellularLocation>
</comment>
<organism evidence="10 11">
    <name type="scientific">Anser brachyrhynchus</name>
    <name type="common">Pink-footed goose</name>
    <dbReference type="NCBI Taxonomy" id="132585"/>
    <lineage>
        <taxon>Eukaryota</taxon>
        <taxon>Metazoa</taxon>
        <taxon>Chordata</taxon>
        <taxon>Craniata</taxon>
        <taxon>Vertebrata</taxon>
        <taxon>Euteleostomi</taxon>
        <taxon>Archelosauria</taxon>
        <taxon>Archosauria</taxon>
        <taxon>Dinosauria</taxon>
        <taxon>Saurischia</taxon>
        <taxon>Theropoda</taxon>
        <taxon>Coelurosauria</taxon>
        <taxon>Aves</taxon>
        <taxon>Neognathae</taxon>
        <taxon>Galloanserae</taxon>
        <taxon>Anseriformes</taxon>
        <taxon>Anatidae</taxon>
        <taxon>Anserinae</taxon>
        <taxon>Anser</taxon>
    </lineage>
</organism>
<protein>
    <recommendedName>
        <fullName evidence="3">Cysteine-rich PDZ-binding protein</fullName>
    </recommendedName>
    <alternativeName>
        <fullName evidence="8">Cysteine-rich interactor of PDZ three</fullName>
    </alternativeName>
</protein>
<keyword evidence="6" id="KW-0747">Spliceosome</keyword>
<dbReference type="PANTHER" id="PTHR11805:SF1">
    <property type="entry name" value="CYSTEINE-RICH PDZ-BINDING PROTEIN"/>
    <property type="match status" value="1"/>
</dbReference>
<comment type="similarity">
    <text evidence="2">Belongs to the CRIPT family.</text>
</comment>
<proteinExistence type="inferred from homology"/>
<keyword evidence="11" id="KW-1185">Reference proteome</keyword>
<dbReference type="PANTHER" id="PTHR11805">
    <property type="entry name" value="CYSTEINE-RICH PDZ-BINDING PROTEIN"/>
    <property type="match status" value="1"/>
</dbReference>
<keyword evidence="9" id="KW-0812">Transmembrane</keyword>
<dbReference type="Ensembl" id="ENSABRT00000002829.1">
    <property type="protein sequence ID" value="ENSABRP00000001894.1"/>
    <property type="gene ID" value="ENSABRG00000001929.1"/>
</dbReference>
<keyword evidence="9" id="KW-1133">Transmembrane helix</keyword>
<evidence type="ECO:0000256" key="5">
    <source>
        <dbReference type="ARBA" id="ARBA00022664"/>
    </source>
</evidence>
<evidence type="ECO:0000256" key="2">
    <source>
        <dbReference type="ARBA" id="ARBA00009021"/>
    </source>
</evidence>
<dbReference type="AlphaFoldDB" id="A0A8B9BBV6"/>